<dbReference type="AlphaFoldDB" id="A0AAW1MLC7"/>
<reference evidence="3 4" key="1">
    <citation type="journal article" date="2024" name="BMC Genomics">
        <title>De novo assembly and annotation of Popillia japonica's genome with initial clues to its potential as an invasive pest.</title>
        <authorList>
            <person name="Cucini C."/>
            <person name="Boschi S."/>
            <person name="Funari R."/>
            <person name="Cardaioli E."/>
            <person name="Iannotti N."/>
            <person name="Marturano G."/>
            <person name="Paoli F."/>
            <person name="Bruttini M."/>
            <person name="Carapelli A."/>
            <person name="Frati F."/>
            <person name="Nardi F."/>
        </authorList>
    </citation>
    <scope>NUCLEOTIDE SEQUENCE [LARGE SCALE GENOMIC DNA]</scope>
    <source>
        <strain evidence="3">DMR45628</strain>
    </source>
</reference>
<keyword evidence="4" id="KW-1185">Reference proteome</keyword>
<sequence>MKLLALLILYLTNVPKRQCQQQRAAGAPPQQYDPITNIIEPISTSQPFNQYSFKPQATNLTYPIALLPVTQPVTPYQTQTPLATPTNHPPPRVISTNIPVYASYQVASQPIVSAAHAYPVQHSVEINHGDYDWYPNTLLQQHTEPAERRNIAPITRPTRPQYSAPIAPFKQYNQGAIKPQQSIGPKPVYQPPINQQPFQQILKPFLAPTINQNVNIKRPIQPTKAYISNQNTIPQVTQKQYLPVQQSTPPNLPYGFKPIPVASTYLPPNNQNANPNKLIPKPLPSPLTNLVTARPLPVPISRKPEVKEEDSEEDEKPRREPDRKPVREEEEEEESEEDDESEEEDDEDSEASYEKDYRPRYNYHEDNDYDRKRYRPTFDAAKYIFNDSEEDDRESEEDERREERRPPPSRHQYRERDQDRRKKGPYREDSREVEHRKPQKNPRPHYKRVASGESQEQEAKNSRWVPVRQNRRYKGYYK</sequence>
<keyword evidence="2" id="KW-0732">Signal</keyword>
<name>A0AAW1MLC7_POPJA</name>
<feature type="compositionally biased region" description="Basic residues" evidence="1">
    <location>
        <begin position="469"/>
        <end position="478"/>
    </location>
</feature>
<feature type="chain" id="PRO_5043620812" evidence="2">
    <location>
        <begin position="20"/>
        <end position="478"/>
    </location>
</feature>
<feature type="compositionally biased region" description="Basic and acidic residues" evidence="1">
    <location>
        <begin position="401"/>
        <end position="436"/>
    </location>
</feature>
<dbReference type="EMBL" id="JASPKY010000035">
    <property type="protein sequence ID" value="KAK9746963.1"/>
    <property type="molecule type" value="Genomic_DNA"/>
</dbReference>
<comment type="caution">
    <text evidence="3">The sequence shown here is derived from an EMBL/GenBank/DDBJ whole genome shotgun (WGS) entry which is preliminary data.</text>
</comment>
<evidence type="ECO:0000313" key="4">
    <source>
        <dbReference type="Proteomes" id="UP001458880"/>
    </source>
</evidence>
<proteinExistence type="predicted"/>
<feature type="region of interest" description="Disordered" evidence="1">
    <location>
        <begin position="265"/>
        <end position="478"/>
    </location>
</feature>
<dbReference type="Proteomes" id="UP001458880">
    <property type="component" value="Unassembled WGS sequence"/>
</dbReference>
<feature type="signal peptide" evidence="2">
    <location>
        <begin position="1"/>
        <end position="19"/>
    </location>
</feature>
<evidence type="ECO:0000256" key="1">
    <source>
        <dbReference type="SAM" id="MobiDB-lite"/>
    </source>
</evidence>
<feature type="compositionally biased region" description="Acidic residues" evidence="1">
    <location>
        <begin position="387"/>
        <end position="400"/>
    </location>
</feature>
<feature type="compositionally biased region" description="Basic residues" evidence="1">
    <location>
        <begin position="437"/>
        <end position="448"/>
    </location>
</feature>
<feature type="compositionally biased region" description="Basic and acidic residues" evidence="1">
    <location>
        <begin position="315"/>
        <end position="327"/>
    </location>
</feature>
<gene>
    <name evidence="3" type="ORF">QE152_g5665</name>
</gene>
<evidence type="ECO:0000256" key="2">
    <source>
        <dbReference type="SAM" id="SignalP"/>
    </source>
</evidence>
<feature type="compositionally biased region" description="Basic and acidic residues" evidence="1">
    <location>
        <begin position="352"/>
        <end position="371"/>
    </location>
</feature>
<feature type="compositionally biased region" description="Polar residues" evidence="1">
    <location>
        <begin position="266"/>
        <end position="275"/>
    </location>
</feature>
<evidence type="ECO:0000313" key="3">
    <source>
        <dbReference type="EMBL" id="KAK9746963.1"/>
    </source>
</evidence>
<accession>A0AAW1MLC7</accession>
<organism evidence="3 4">
    <name type="scientific">Popillia japonica</name>
    <name type="common">Japanese beetle</name>
    <dbReference type="NCBI Taxonomy" id="7064"/>
    <lineage>
        <taxon>Eukaryota</taxon>
        <taxon>Metazoa</taxon>
        <taxon>Ecdysozoa</taxon>
        <taxon>Arthropoda</taxon>
        <taxon>Hexapoda</taxon>
        <taxon>Insecta</taxon>
        <taxon>Pterygota</taxon>
        <taxon>Neoptera</taxon>
        <taxon>Endopterygota</taxon>
        <taxon>Coleoptera</taxon>
        <taxon>Polyphaga</taxon>
        <taxon>Scarabaeiformia</taxon>
        <taxon>Scarabaeidae</taxon>
        <taxon>Rutelinae</taxon>
        <taxon>Popillia</taxon>
    </lineage>
</organism>
<protein>
    <submittedName>
        <fullName evidence="3">Uncharacterized protein</fullName>
    </submittedName>
</protein>
<feature type="compositionally biased region" description="Acidic residues" evidence="1">
    <location>
        <begin position="328"/>
        <end position="351"/>
    </location>
</feature>